<keyword evidence="5 10" id="KW-0132">Cell division</keyword>
<dbReference type="GO" id="GO:0051301">
    <property type="term" value="P:cell division"/>
    <property type="evidence" value="ECO:0007669"/>
    <property type="project" value="UniProtKB-UniRule"/>
</dbReference>
<keyword evidence="8 10" id="KW-0472">Membrane</keyword>
<name>A0A1F6T4C6_9PROT</name>
<keyword evidence="6 10" id="KW-0812">Transmembrane</keyword>
<comment type="caution">
    <text evidence="11">The sequence shown here is derived from an EMBL/GenBank/DDBJ whole genome shotgun (WGS) entry which is preliminary data.</text>
</comment>
<keyword evidence="3 10" id="KW-1003">Cell membrane</keyword>
<dbReference type="NCBIfam" id="TIGR02801">
    <property type="entry name" value="tolR"/>
    <property type="match status" value="1"/>
</dbReference>
<dbReference type="GO" id="GO:0005886">
    <property type="term" value="C:plasma membrane"/>
    <property type="evidence" value="ECO:0007669"/>
    <property type="project" value="UniProtKB-SubCell"/>
</dbReference>
<dbReference type="AlphaFoldDB" id="A0A1F6T4C6"/>
<reference evidence="11 12" key="1">
    <citation type="journal article" date="2016" name="Nat. Commun.">
        <title>Thousands of microbial genomes shed light on interconnected biogeochemical processes in an aquifer system.</title>
        <authorList>
            <person name="Anantharaman K."/>
            <person name="Brown C.T."/>
            <person name="Hug L.A."/>
            <person name="Sharon I."/>
            <person name="Castelle C.J."/>
            <person name="Probst A.J."/>
            <person name="Thomas B.C."/>
            <person name="Singh A."/>
            <person name="Wilkins M.J."/>
            <person name="Karaoz U."/>
            <person name="Brodie E.L."/>
            <person name="Williams K.H."/>
            <person name="Hubbard S.S."/>
            <person name="Banfield J.F."/>
        </authorList>
    </citation>
    <scope>NUCLEOTIDE SEQUENCE [LARGE SCALE GENOMIC DNA]</scope>
</reference>
<evidence type="ECO:0000256" key="6">
    <source>
        <dbReference type="ARBA" id="ARBA00022692"/>
    </source>
</evidence>
<keyword evidence="4 10" id="KW-0997">Cell inner membrane</keyword>
<evidence type="ECO:0000313" key="12">
    <source>
        <dbReference type="Proteomes" id="UP000178379"/>
    </source>
</evidence>
<dbReference type="Gene3D" id="3.30.420.270">
    <property type="match status" value="1"/>
</dbReference>
<dbReference type="GO" id="GO:0015031">
    <property type="term" value="P:protein transport"/>
    <property type="evidence" value="ECO:0007669"/>
    <property type="project" value="InterPro"/>
</dbReference>
<comment type="function">
    <text evidence="10">Part of the Tol-Pal system, which plays a role in outer membrane invagination during cell division and is important for maintaining outer membrane integrity.</text>
</comment>
<dbReference type="Proteomes" id="UP000178379">
    <property type="component" value="Unassembled WGS sequence"/>
</dbReference>
<evidence type="ECO:0000256" key="10">
    <source>
        <dbReference type="HAMAP-Rule" id="MF_02203"/>
    </source>
</evidence>
<dbReference type="EMBL" id="MFSQ01000075">
    <property type="protein sequence ID" value="OGI39998.1"/>
    <property type="molecule type" value="Genomic_DNA"/>
</dbReference>
<evidence type="ECO:0000256" key="1">
    <source>
        <dbReference type="ARBA" id="ARBA00004162"/>
    </source>
</evidence>
<proteinExistence type="inferred from homology"/>
<sequence>MTGYRHRRRRLMSEINVVPLIDVMLVLLVVFMITAPMLAQSVKVELPRVAAGPADSSDRETIIVTVDRQGVYFLNDRRVSEAELKREVAARLNRRRDTPVHVRGDQQVPYGEVVRVMALLKEAGAPGVGLITQPDAAAGRRGRQPEKR</sequence>
<dbReference type="Pfam" id="PF02472">
    <property type="entry name" value="ExbD"/>
    <property type="match status" value="1"/>
</dbReference>
<dbReference type="InterPro" id="IPR003400">
    <property type="entry name" value="ExbD"/>
</dbReference>
<evidence type="ECO:0000256" key="8">
    <source>
        <dbReference type="ARBA" id="ARBA00023136"/>
    </source>
</evidence>
<comment type="subunit">
    <text evidence="10">The Tol-Pal system is composed of five core proteins: the inner membrane proteins TolA, TolQ and TolR, the periplasmic protein TolB and the outer membrane protein Pal. They form a network linking the inner and outer membranes and the peptidoglycan layer.</text>
</comment>
<evidence type="ECO:0000256" key="2">
    <source>
        <dbReference type="ARBA" id="ARBA00005811"/>
    </source>
</evidence>
<evidence type="ECO:0000313" key="11">
    <source>
        <dbReference type="EMBL" id="OGI39998.1"/>
    </source>
</evidence>
<evidence type="ECO:0000256" key="7">
    <source>
        <dbReference type="ARBA" id="ARBA00022989"/>
    </source>
</evidence>
<protein>
    <recommendedName>
        <fullName evidence="10">Tol-Pal system protein TolR</fullName>
    </recommendedName>
</protein>
<dbReference type="PANTHER" id="PTHR30558">
    <property type="entry name" value="EXBD MEMBRANE COMPONENT OF PMF-DRIVEN MACROMOLECULE IMPORT SYSTEM"/>
    <property type="match status" value="1"/>
</dbReference>
<organism evidence="11 12">
    <name type="scientific">Candidatus Muproteobacteria bacterium RBG_16_62_13</name>
    <dbReference type="NCBI Taxonomy" id="1817756"/>
    <lineage>
        <taxon>Bacteria</taxon>
        <taxon>Pseudomonadati</taxon>
        <taxon>Pseudomonadota</taxon>
        <taxon>Candidatus Muproteobacteria</taxon>
    </lineage>
</organism>
<comment type="subcellular location">
    <subcellularLocation>
        <location evidence="10">Cell inner membrane</location>
        <topology evidence="10">Single-pass membrane protein</topology>
    </subcellularLocation>
    <subcellularLocation>
        <location evidence="1">Cell membrane</location>
        <topology evidence="1">Single-pass membrane protein</topology>
    </subcellularLocation>
</comment>
<evidence type="ECO:0000256" key="3">
    <source>
        <dbReference type="ARBA" id="ARBA00022475"/>
    </source>
</evidence>
<keyword evidence="9 10" id="KW-0131">Cell cycle</keyword>
<accession>A0A1F6T4C6</accession>
<gene>
    <name evidence="10" type="primary">tolR</name>
    <name evidence="11" type="ORF">A2140_02660</name>
</gene>
<dbReference type="GO" id="GO:0022857">
    <property type="term" value="F:transmembrane transporter activity"/>
    <property type="evidence" value="ECO:0007669"/>
    <property type="project" value="InterPro"/>
</dbReference>
<evidence type="ECO:0000256" key="5">
    <source>
        <dbReference type="ARBA" id="ARBA00022618"/>
    </source>
</evidence>
<feature type="transmembrane region" description="Helical" evidence="10">
    <location>
        <begin position="20"/>
        <end position="39"/>
    </location>
</feature>
<comment type="similarity">
    <text evidence="2 10">Belongs to the ExbD/TolR family.</text>
</comment>
<evidence type="ECO:0000256" key="9">
    <source>
        <dbReference type="ARBA" id="ARBA00023306"/>
    </source>
</evidence>
<dbReference type="STRING" id="1817756.A2140_02660"/>
<dbReference type="HAMAP" id="MF_02203">
    <property type="entry name" value="TolR"/>
    <property type="match status" value="1"/>
</dbReference>
<keyword evidence="7 10" id="KW-1133">Transmembrane helix</keyword>
<evidence type="ECO:0000256" key="4">
    <source>
        <dbReference type="ARBA" id="ARBA00022519"/>
    </source>
</evidence>
<dbReference type="InterPro" id="IPR014168">
    <property type="entry name" value="Tol-Pal_TolR"/>
</dbReference>
<dbReference type="PANTHER" id="PTHR30558:SF7">
    <property type="entry name" value="TOL-PAL SYSTEM PROTEIN TOLR"/>
    <property type="match status" value="1"/>
</dbReference>